<evidence type="ECO:0000313" key="3">
    <source>
        <dbReference type="EMBL" id="GIL58990.1"/>
    </source>
</evidence>
<evidence type="ECO:0000256" key="1">
    <source>
        <dbReference type="ARBA" id="ARBA00022898"/>
    </source>
</evidence>
<keyword evidence="1" id="KW-0663">Pyridoxal phosphate</keyword>
<protein>
    <recommendedName>
        <fullName evidence="5">Aminotransferase class V domain-containing protein</fullName>
    </recommendedName>
</protein>
<dbReference type="InterPro" id="IPR015424">
    <property type="entry name" value="PyrdxlP-dep_Trfase"/>
</dbReference>
<organism evidence="3 4">
    <name type="scientific">Volvox africanus</name>
    <dbReference type="NCBI Taxonomy" id="51714"/>
    <lineage>
        <taxon>Eukaryota</taxon>
        <taxon>Viridiplantae</taxon>
        <taxon>Chlorophyta</taxon>
        <taxon>core chlorophytes</taxon>
        <taxon>Chlorophyceae</taxon>
        <taxon>CS clade</taxon>
        <taxon>Chlamydomonadales</taxon>
        <taxon>Volvocaceae</taxon>
        <taxon>Volvox</taxon>
    </lineage>
</organism>
<evidence type="ECO:0000313" key="4">
    <source>
        <dbReference type="Proteomes" id="UP000747399"/>
    </source>
</evidence>
<accession>A0A8J4BCB7</accession>
<evidence type="ECO:0000256" key="2">
    <source>
        <dbReference type="SAM" id="SignalP"/>
    </source>
</evidence>
<dbReference type="SUPFAM" id="SSF53383">
    <property type="entry name" value="PLP-dependent transferases"/>
    <property type="match status" value="1"/>
</dbReference>
<feature type="chain" id="PRO_5035203229" description="Aminotransferase class V domain-containing protein" evidence="2">
    <location>
        <begin position="32"/>
        <end position="178"/>
    </location>
</feature>
<feature type="signal peptide" evidence="2">
    <location>
        <begin position="1"/>
        <end position="31"/>
    </location>
</feature>
<dbReference type="PANTHER" id="PTHR43092">
    <property type="entry name" value="L-CYSTEINE DESULFHYDRASE"/>
    <property type="match status" value="1"/>
</dbReference>
<evidence type="ECO:0008006" key="5">
    <source>
        <dbReference type="Google" id="ProtNLM"/>
    </source>
</evidence>
<dbReference type="PANTHER" id="PTHR43092:SF2">
    <property type="entry name" value="HERCYNYLCYSTEINE SULFOXIDE LYASE"/>
    <property type="match status" value="1"/>
</dbReference>
<sequence>MHTCARRLTRWFPTGHATALFWSCGAQTSSAKPIPPHPPYFAPSHTYIHTHTNIHPRLALETQSWYQQQLEAQPVRFMETMALKGLVWAVADAARFVGASPHDVVPVINATSAINAVLSSLPLGRGDWLLMFNTTYPAVKSTLARVAAAAGASILEVILIAWSGAARPGGAVTAGVDG</sequence>
<proteinExistence type="predicted"/>
<gene>
    <name evidence="3" type="ORF">Vafri_13974</name>
</gene>
<dbReference type="EMBL" id="BNCO01000033">
    <property type="protein sequence ID" value="GIL58990.1"/>
    <property type="molecule type" value="Genomic_DNA"/>
</dbReference>
<keyword evidence="2" id="KW-0732">Signal</keyword>
<dbReference type="Proteomes" id="UP000747399">
    <property type="component" value="Unassembled WGS sequence"/>
</dbReference>
<comment type="caution">
    <text evidence="3">The sequence shown here is derived from an EMBL/GenBank/DDBJ whole genome shotgun (WGS) entry which is preliminary data.</text>
</comment>
<name>A0A8J4BCB7_9CHLO</name>
<dbReference type="Gene3D" id="3.40.640.10">
    <property type="entry name" value="Type I PLP-dependent aspartate aminotransferase-like (Major domain)"/>
    <property type="match status" value="1"/>
</dbReference>
<reference evidence="3" key="1">
    <citation type="journal article" date="2021" name="Proc. Natl. Acad. Sci. U.S.A.">
        <title>Three genomes in the algal genus Volvox reveal the fate of a haploid sex-determining region after a transition to homothallism.</title>
        <authorList>
            <person name="Yamamoto K."/>
            <person name="Hamaji T."/>
            <person name="Kawai-Toyooka H."/>
            <person name="Matsuzaki R."/>
            <person name="Takahashi F."/>
            <person name="Nishimura Y."/>
            <person name="Kawachi M."/>
            <person name="Noguchi H."/>
            <person name="Minakuchi Y."/>
            <person name="Umen J.G."/>
            <person name="Toyoda A."/>
            <person name="Nozaki H."/>
        </authorList>
    </citation>
    <scope>NUCLEOTIDE SEQUENCE</scope>
    <source>
        <strain evidence="3">NIES-3780</strain>
    </source>
</reference>
<dbReference type="InterPro" id="IPR015421">
    <property type="entry name" value="PyrdxlP-dep_Trfase_major"/>
</dbReference>
<keyword evidence="4" id="KW-1185">Reference proteome</keyword>
<dbReference type="AlphaFoldDB" id="A0A8J4BCB7"/>